<dbReference type="GO" id="GO:0016462">
    <property type="term" value="F:pyrophosphatase activity"/>
    <property type="evidence" value="ECO:0007669"/>
    <property type="project" value="UniProtKB-ARBA"/>
</dbReference>
<dbReference type="AlphaFoldDB" id="A0A650CVD0"/>
<evidence type="ECO:0000313" key="4">
    <source>
        <dbReference type="EMBL" id="MQL55690.1"/>
    </source>
</evidence>
<dbReference type="Pfam" id="PF00293">
    <property type="entry name" value="NUDIX"/>
    <property type="match status" value="1"/>
</dbReference>
<dbReference type="Proteomes" id="UP000426328">
    <property type="component" value="Chromosome"/>
</dbReference>
<reference evidence="5 6" key="2">
    <citation type="submission" date="2019-10" db="EMBL/GenBank/DDBJ databases">
        <title>Genome Sequences from Six Type Strain Members of the Archaeal Family Sulfolobaceae: Acidianus ambivalens, Acidianus infernus, Metallosphaera prunae, Stygiolobus azoricus, Sulfolobus metallicus, and Sulfurisphaera ohwakuensis.</title>
        <authorList>
            <person name="Counts J.A."/>
            <person name="Kelly R.M."/>
        </authorList>
    </citation>
    <scope>NUCLEOTIDE SEQUENCE [LARGE SCALE GENOMIC DNA]</scope>
    <source>
        <strain evidence="5 6">LEI 10</strain>
    </source>
</reference>
<dbReference type="Gene3D" id="3.90.79.10">
    <property type="entry name" value="Nucleoside Triphosphate Pyrophosphohydrolase"/>
    <property type="match status" value="1"/>
</dbReference>
<evidence type="ECO:0000259" key="3">
    <source>
        <dbReference type="PROSITE" id="PS51462"/>
    </source>
</evidence>
<accession>A0A650CVD0</accession>
<reference evidence="4 7" key="1">
    <citation type="submission" date="2019-10" db="EMBL/GenBank/DDBJ databases">
        <title>Comparative genomics of sulfur disproportionating microorganisms.</title>
        <authorList>
            <person name="Ward L.M."/>
            <person name="Bertran E."/>
            <person name="Johnston D."/>
        </authorList>
    </citation>
    <scope>NUCLEOTIDE SEQUENCE [LARGE SCALE GENOMIC DNA]</scope>
    <source>
        <strain evidence="4 7">DSM 3772</strain>
    </source>
</reference>
<evidence type="ECO:0000313" key="7">
    <source>
        <dbReference type="Proteomes" id="UP000474054"/>
    </source>
</evidence>
<dbReference type="PANTHER" id="PTHR11839">
    <property type="entry name" value="UDP/ADP-SUGAR PYROPHOSPHATASE"/>
    <property type="match status" value="1"/>
</dbReference>
<evidence type="ECO:0000256" key="1">
    <source>
        <dbReference type="ARBA" id="ARBA00001946"/>
    </source>
</evidence>
<dbReference type="InterPro" id="IPR020084">
    <property type="entry name" value="NUDIX_hydrolase_CS"/>
</dbReference>
<dbReference type="InterPro" id="IPR015797">
    <property type="entry name" value="NUDIX_hydrolase-like_dom_sf"/>
</dbReference>
<dbReference type="EMBL" id="CP045482">
    <property type="protein sequence ID" value="QGR21733.1"/>
    <property type="molecule type" value="Genomic_DNA"/>
</dbReference>
<dbReference type="PROSITE" id="PS00893">
    <property type="entry name" value="NUDIX_BOX"/>
    <property type="match status" value="1"/>
</dbReference>
<dbReference type="CDD" id="cd03424">
    <property type="entry name" value="NUDIX_ADPRase_Nudt5_UGPPase_Nudt14"/>
    <property type="match status" value="1"/>
</dbReference>
<sequence>MKLFSGKKFEVYLDKFDLPNGKIRETEYIKHRGSAVIIPLIDENTIILEKQFRPIIGKWIYELPAGTMEEGEAPETTAKRELIEETGYEAETLIHLIDFYPSPGISTELMHLFLAKGLKFVGSKPEEYEVIEIEKKNIYEILEMIKNHEIEDAKTIIGIFYYQFMLRNQTP</sequence>
<keyword evidence="6" id="KW-1185">Reference proteome</keyword>
<proteinExistence type="predicted"/>
<evidence type="ECO:0000256" key="2">
    <source>
        <dbReference type="ARBA" id="ARBA00022801"/>
    </source>
</evidence>
<feature type="domain" description="Nudix hydrolase" evidence="3">
    <location>
        <begin position="31"/>
        <end position="158"/>
    </location>
</feature>
<dbReference type="Proteomes" id="UP000474054">
    <property type="component" value="Unassembled WGS sequence"/>
</dbReference>
<dbReference type="GeneID" id="42779427"/>
<dbReference type="RefSeq" id="WP_152941742.1">
    <property type="nucleotide sequence ID" value="NZ_CP045482.1"/>
</dbReference>
<dbReference type="InterPro" id="IPR000086">
    <property type="entry name" value="NUDIX_hydrolase_dom"/>
</dbReference>
<dbReference type="PROSITE" id="PS51462">
    <property type="entry name" value="NUDIX"/>
    <property type="match status" value="1"/>
</dbReference>
<keyword evidence="2" id="KW-0378">Hydrolase</keyword>
<dbReference type="KEGG" id="aamb:D1866_06775"/>
<protein>
    <submittedName>
        <fullName evidence="5">NUDIX domain-containing protein</fullName>
    </submittedName>
</protein>
<organism evidence="5 6">
    <name type="scientific">Acidianus ambivalens</name>
    <name type="common">Desulfurolobus ambivalens</name>
    <dbReference type="NCBI Taxonomy" id="2283"/>
    <lineage>
        <taxon>Archaea</taxon>
        <taxon>Thermoproteota</taxon>
        <taxon>Thermoprotei</taxon>
        <taxon>Sulfolobales</taxon>
        <taxon>Sulfolobaceae</taxon>
        <taxon>Acidianus</taxon>
    </lineage>
</organism>
<name>A0A650CVD0_ACIAM</name>
<dbReference type="SUPFAM" id="SSF55811">
    <property type="entry name" value="Nudix"/>
    <property type="match status" value="1"/>
</dbReference>
<dbReference type="EMBL" id="WHYS01000002">
    <property type="protein sequence ID" value="MQL55690.1"/>
    <property type="molecule type" value="Genomic_DNA"/>
</dbReference>
<dbReference type="GO" id="GO:0019693">
    <property type="term" value="P:ribose phosphate metabolic process"/>
    <property type="evidence" value="ECO:0007669"/>
    <property type="project" value="TreeGrafter"/>
</dbReference>
<comment type="cofactor">
    <cofactor evidence="1">
        <name>Mg(2+)</name>
        <dbReference type="ChEBI" id="CHEBI:18420"/>
    </cofactor>
</comment>
<evidence type="ECO:0000313" key="6">
    <source>
        <dbReference type="Proteomes" id="UP000426328"/>
    </source>
</evidence>
<dbReference type="PRINTS" id="PR00502">
    <property type="entry name" value="NUDIXFAMILY"/>
</dbReference>
<gene>
    <name evidence="5" type="ORF">D1866_06775</name>
    <name evidence="4" type="ORF">GFB69_08045</name>
</gene>
<dbReference type="GO" id="GO:0006753">
    <property type="term" value="P:nucleoside phosphate metabolic process"/>
    <property type="evidence" value="ECO:0007669"/>
    <property type="project" value="TreeGrafter"/>
</dbReference>
<dbReference type="PANTHER" id="PTHR11839:SF18">
    <property type="entry name" value="NUDIX HYDROLASE DOMAIN-CONTAINING PROTEIN"/>
    <property type="match status" value="1"/>
</dbReference>
<dbReference type="InterPro" id="IPR020476">
    <property type="entry name" value="Nudix_hydrolase"/>
</dbReference>
<evidence type="ECO:0000313" key="5">
    <source>
        <dbReference type="EMBL" id="QGR21733.1"/>
    </source>
</evidence>